<comment type="caution">
    <text evidence="1">The sequence shown here is derived from an EMBL/GenBank/DDBJ whole genome shotgun (WGS) entry which is preliminary data.</text>
</comment>
<proteinExistence type="predicted"/>
<dbReference type="EMBL" id="CM037624">
    <property type="protein sequence ID" value="KAH8011172.1"/>
    <property type="molecule type" value="Genomic_DNA"/>
</dbReference>
<organism evidence="1 2">
    <name type="scientific">Sphaerodactylus townsendi</name>
    <dbReference type="NCBI Taxonomy" id="933632"/>
    <lineage>
        <taxon>Eukaryota</taxon>
        <taxon>Metazoa</taxon>
        <taxon>Chordata</taxon>
        <taxon>Craniata</taxon>
        <taxon>Vertebrata</taxon>
        <taxon>Euteleostomi</taxon>
        <taxon>Lepidosauria</taxon>
        <taxon>Squamata</taxon>
        <taxon>Bifurcata</taxon>
        <taxon>Gekkota</taxon>
        <taxon>Sphaerodactylidae</taxon>
        <taxon>Sphaerodactylus</taxon>
    </lineage>
</organism>
<keyword evidence="2" id="KW-1185">Reference proteome</keyword>
<accession>A0ACB8FW00</accession>
<evidence type="ECO:0000313" key="1">
    <source>
        <dbReference type="EMBL" id="KAH8011172.1"/>
    </source>
</evidence>
<reference evidence="1" key="1">
    <citation type="submission" date="2021-08" db="EMBL/GenBank/DDBJ databases">
        <title>The first chromosome-level gecko genome reveals the dynamic sex chromosomes of Neotropical dwarf geckos (Sphaerodactylidae: Sphaerodactylus).</title>
        <authorList>
            <person name="Pinto B.J."/>
            <person name="Keating S.E."/>
            <person name="Gamble T."/>
        </authorList>
    </citation>
    <scope>NUCLEOTIDE SEQUENCE</scope>
    <source>
        <strain evidence="1">TG3544</strain>
    </source>
</reference>
<gene>
    <name evidence="1" type="ORF">K3G42_019378</name>
</gene>
<protein>
    <submittedName>
        <fullName evidence="1">Uncharacterized protein</fullName>
    </submittedName>
</protein>
<dbReference type="Proteomes" id="UP000827872">
    <property type="component" value="Linkage Group LG11"/>
</dbReference>
<sequence length="328" mass="38105">MVLMTAATPASIAQYCIEIPSGTKNSALDEMDMLKNITVHLNQHHREDMITFLIICTQLSNQVDAALHEEKVILESLLKWFEKEVQMMEELGEEKIIPDWQIPVADKNITDNINKLMNRIQRLEDLKGRVQELPKYMQVSTPREKRRQVGPPPALRDPKNIIQETIESMNNRMVEIMKVFERQTNKLHRVTNEQGVVESKLQKIQHDFQKLAEEKEIMEDEFLKMKTSNITHKASTDTRKTLLAKLEKERAEGKGRAQQDRMRKPSKIKDPEAAKMKEDLTKAQANIQSLEKEKKMLEEKLQKVLEDAKSQHCSGNRVHNLQNSPRRL</sequence>
<name>A0ACB8FW00_9SAUR</name>
<evidence type="ECO:0000313" key="2">
    <source>
        <dbReference type="Proteomes" id="UP000827872"/>
    </source>
</evidence>